<keyword evidence="2" id="KW-1185">Reference proteome</keyword>
<dbReference type="AlphaFoldDB" id="A0A926EXX4"/>
<proteinExistence type="predicted"/>
<accession>A0A926EXX4</accession>
<reference evidence="1" key="1">
    <citation type="submission" date="2020-08" db="EMBL/GenBank/DDBJ databases">
        <title>Genome public.</title>
        <authorList>
            <person name="Liu C."/>
            <person name="Sun Q."/>
        </authorList>
    </citation>
    <scope>NUCLEOTIDE SEQUENCE</scope>
    <source>
        <strain evidence="1">BX21</strain>
    </source>
</reference>
<gene>
    <name evidence="1" type="ORF">H8707_09240</name>
</gene>
<dbReference type="RefSeq" id="WP_262429880.1">
    <property type="nucleotide sequence ID" value="NZ_JACRTG010000020.1"/>
</dbReference>
<organism evidence="1 2">
    <name type="scientific">Paratissierella segnis</name>
    <dbReference type="NCBI Taxonomy" id="2763679"/>
    <lineage>
        <taxon>Bacteria</taxon>
        <taxon>Bacillati</taxon>
        <taxon>Bacillota</taxon>
        <taxon>Tissierellia</taxon>
        <taxon>Tissierellales</taxon>
        <taxon>Tissierellaceae</taxon>
        <taxon>Paratissierella</taxon>
    </lineage>
</organism>
<evidence type="ECO:0000313" key="2">
    <source>
        <dbReference type="Proteomes" id="UP000601171"/>
    </source>
</evidence>
<sequence length="52" mass="6351">MMKLDVLKTINKIKDAEIRKLFILEHEKLDKSHEETIKRDKEIMEMIEYTCK</sequence>
<name>A0A926EXX4_9FIRM</name>
<dbReference type="Proteomes" id="UP000601171">
    <property type="component" value="Unassembled WGS sequence"/>
</dbReference>
<protein>
    <submittedName>
        <fullName evidence="1">Uncharacterized protein</fullName>
    </submittedName>
</protein>
<comment type="caution">
    <text evidence="1">The sequence shown here is derived from an EMBL/GenBank/DDBJ whole genome shotgun (WGS) entry which is preliminary data.</text>
</comment>
<evidence type="ECO:0000313" key="1">
    <source>
        <dbReference type="EMBL" id="MBC8588424.1"/>
    </source>
</evidence>
<dbReference type="EMBL" id="JACRTG010000020">
    <property type="protein sequence ID" value="MBC8588424.1"/>
    <property type="molecule type" value="Genomic_DNA"/>
</dbReference>